<dbReference type="InterPro" id="IPR001421">
    <property type="entry name" value="ATP8_metazoa"/>
</dbReference>
<keyword evidence="3 12" id="KW-0813">Transport</keyword>
<keyword evidence="9 12" id="KW-0496">Mitochondrion</keyword>
<comment type="subcellular location">
    <subcellularLocation>
        <location evidence="1 12">Mitochondrion membrane</location>
        <topology evidence="1 12">Single-pass membrane protein</topology>
    </subcellularLocation>
</comment>
<keyword evidence="7 13" id="KW-1133">Transmembrane helix</keyword>
<dbReference type="GO" id="GO:0045259">
    <property type="term" value="C:proton-transporting ATP synthase complex"/>
    <property type="evidence" value="ECO:0007669"/>
    <property type="project" value="UniProtKB-KW"/>
</dbReference>
<dbReference type="PANTHER" id="PTHR39937:SF1">
    <property type="entry name" value="ATP SYNTHASE PROTEIN 8"/>
    <property type="match status" value="1"/>
</dbReference>
<dbReference type="PANTHER" id="PTHR39937">
    <property type="entry name" value="ATP SYNTHASE PROTEIN 8"/>
    <property type="match status" value="1"/>
</dbReference>
<dbReference type="GO" id="GO:0031966">
    <property type="term" value="C:mitochondrial membrane"/>
    <property type="evidence" value="ECO:0007669"/>
    <property type="project" value="UniProtKB-SubCell"/>
</dbReference>
<organism evidence="14">
    <name type="scientific">Parmaturus melanobranchus</name>
    <dbReference type="NCBI Taxonomy" id="1604520"/>
    <lineage>
        <taxon>Eukaryota</taxon>
        <taxon>Metazoa</taxon>
        <taxon>Chordata</taxon>
        <taxon>Craniata</taxon>
        <taxon>Vertebrata</taxon>
        <taxon>Chondrichthyes</taxon>
        <taxon>Elasmobranchii</taxon>
        <taxon>Galeomorphii</taxon>
        <taxon>Galeoidea</taxon>
        <taxon>Carcharhiniformes</taxon>
        <taxon>Scyliorhinidae</taxon>
        <taxon>Parmaturus</taxon>
    </lineage>
</organism>
<dbReference type="AlphaFoldDB" id="A0A8F0WFF3"/>
<keyword evidence="5 12" id="KW-0812">Transmembrane</keyword>
<evidence type="ECO:0000256" key="1">
    <source>
        <dbReference type="ARBA" id="ARBA00004304"/>
    </source>
</evidence>
<comment type="similarity">
    <text evidence="2 12">Belongs to the ATPase protein 8 family.</text>
</comment>
<evidence type="ECO:0000256" key="9">
    <source>
        <dbReference type="ARBA" id="ARBA00023128"/>
    </source>
</evidence>
<evidence type="ECO:0000256" key="3">
    <source>
        <dbReference type="ARBA" id="ARBA00022448"/>
    </source>
</evidence>
<evidence type="ECO:0000256" key="6">
    <source>
        <dbReference type="ARBA" id="ARBA00022781"/>
    </source>
</evidence>
<evidence type="ECO:0000256" key="2">
    <source>
        <dbReference type="ARBA" id="ARBA00008892"/>
    </source>
</evidence>
<proteinExistence type="inferred from homology"/>
<dbReference type="GO" id="GO:0015078">
    <property type="term" value="F:proton transmembrane transporter activity"/>
    <property type="evidence" value="ECO:0007669"/>
    <property type="project" value="InterPro"/>
</dbReference>
<reference evidence="14" key="1">
    <citation type="submission" date="2021-04" db="EMBL/GenBank/DDBJ databases">
        <authorList>
            <person name="Chen W."/>
            <person name="Li C."/>
            <person name="Wang X."/>
        </authorList>
    </citation>
    <scope>NUCLEOTIDE SEQUENCE</scope>
</reference>
<name>A0A8F0WFF3_9CHON</name>
<evidence type="ECO:0000256" key="12">
    <source>
        <dbReference type="RuleBase" id="RU003661"/>
    </source>
</evidence>
<dbReference type="Pfam" id="PF00895">
    <property type="entry name" value="ATP-synt_8"/>
    <property type="match status" value="1"/>
</dbReference>
<keyword evidence="8 12" id="KW-0406">Ion transport</keyword>
<keyword evidence="10 13" id="KW-0472">Membrane</keyword>
<accession>A0A8F0WFF3</accession>
<protein>
    <recommendedName>
        <fullName evidence="12">ATP synthase complex subunit 8</fullName>
    </recommendedName>
</protein>
<dbReference type="InterPro" id="IPR050635">
    <property type="entry name" value="ATPase_protein_8"/>
</dbReference>
<evidence type="ECO:0000256" key="4">
    <source>
        <dbReference type="ARBA" id="ARBA00022547"/>
    </source>
</evidence>
<dbReference type="GO" id="GO:0015986">
    <property type="term" value="P:proton motive force-driven ATP synthesis"/>
    <property type="evidence" value="ECO:0007669"/>
    <property type="project" value="InterPro"/>
</dbReference>
<evidence type="ECO:0000256" key="8">
    <source>
        <dbReference type="ARBA" id="ARBA00023065"/>
    </source>
</evidence>
<feature type="transmembrane region" description="Helical" evidence="13">
    <location>
        <begin position="6"/>
        <end position="24"/>
    </location>
</feature>
<evidence type="ECO:0000256" key="7">
    <source>
        <dbReference type="ARBA" id="ARBA00022989"/>
    </source>
</evidence>
<keyword evidence="4 12" id="KW-0138">CF(0)</keyword>
<keyword evidence="11" id="KW-0066">ATP synthesis</keyword>
<sequence length="55" mass="6681">MPQLNPSPWFLIMLFSWIIFLTILPNKVMGHQFNNIPTLKDIKKTKPNPWNWPWF</sequence>
<gene>
    <name evidence="14" type="primary">ATP8</name>
</gene>
<dbReference type="GeneID" id="67123041"/>
<geneLocation type="mitochondrion" evidence="14"/>
<keyword evidence="6 12" id="KW-0375">Hydrogen ion transport</keyword>
<evidence type="ECO:0000256" key="11">
    <source>
        <dbReference type="ARBA" id="ARBA00023310"/>
    </source>
</evidence>
<evidence type="ECO:0000256" key="13">
    <source>
        <dbReference type="SAM" id="Phobius"/>
    </source>
</evidence>
<dbReference type="CTD" id="4509"/>
<evidence type="ECO:0000313" key="14">
    <source>
        <dbReference type="EMBL" id="QWM92774.1"/>
    </source>
</evidence>
<evidence type="ECO:0000256" key="5">
    <source>
        <dbReference type="ARBA" id="ARBA00022692"/>
    </source>
</evidence>
<dbReference type="RefSeq" id="YP_010133565.1">
    <property type="nucleotide sequence ID" value="NC_056784.1"/>
</dbReference>
<dbReference type="EMBL" id="MZ018622">
    <property type="protein sequence ID" value="QWM92774.1"/>
    <property type="molecule type" value="Genomic_DNA"/>
</dbReference>
<evidence type="ECO:0000256" key="10">
    <source>
        <dbReference type="ARBA" id="ARBA00023136"/>
    </source>
</evidence>